<dbReference type="EMBL" id="KQ434772">
    <property type="protein sequence ID" value="KZC03875.1"/>
    <property type="molecule type" value="Genomic_DNA"/>
</dbReference>
<gene>
    <name evidence="1" type="ORF">WN55_00054</name>
</gene>
<evidence type="ECO:0000313" key="2">
    <source>
        <dbReference type="Proteomes" id="UP000076502"/>
    </source>
</evidence>
<evidence type="ECO:0000313" key="1">
    <source>
        <dbReference type="EMBL" id="KZC03875.1"/>
    </source>
</evidence>
<name>A0A154NW10_DUFNO</name>
<reference evidence="1 2" key="1">
    <citation type="submission" date="2015-07" db="EMBL/GenBank/DDBJ databases">
        <title>The genome of Dufourea novaeangliae.</title>
        <authorList>
            <person name="Pan H."/>
            <person name="Kapheim K."/>
        </authorList>
    </citation>
    <scope>NUCLEOTIDE SEQUENCE [LARGE SCALE GENOMIC DNA]</scope>
    <source>
        <strain evidence="1">0120121106</strain>
        <tissue evidence="1">Whole body</tissue>
    </source>
</reference>
<protein>
    <submittedName>
        <fullName evidence="1">Uncharacterized protein</fullName>
    </submittedName>
</protein>
<dbReference type="AlphaFoldDB" id="A0A154NW10"/>
<sequence>MNPLINSPFIIDIPKIFRSIKWSGLSKSPPEISSPNSLYQLLLLALDNYLLLVTARP</sequence>
<organism evidence="1 2">
    <name type="scientific">Dufourea novaeangliae</name>
    <name type="common">Sweat bee</name>
    <dbReference type="NCBI Taxonomy" id="178035"/>
    <lineage>
        <taxon>Eukaryota</taxon>
        <taxon>Metazoa</taxon>
        <taxon>Ecdysozoa</taxon>
        <taxon>Arthropoda</taxon>
        <taxon>Hexapoda</taxon>
        <taxon>Insecta</taxon>
        <taxon>Pterygota</taxon>
        <taxon>Neoptera</taxon>
        <taxon>Endopterygota</taxon>
        <taxon>Hymenoptera</taxon>
        <taxon>Apocrita</taxon>
        <taxon>Aculeata</taxon>
        <taxon>Apoidea</taxon>
        <taxon>Anthophila</taxon>
        <taxon>Halictidae</taxon>
        <taxon>Rophitinae</taxon>
        <taxon>Dufourea</taxon>
    </lineage>
</organism>
<proteinExistence type="predicted"/>
<dbReference type="Proteomes" id="UP000076502">
    <property type="component" value="Unassembled WGS sequence"/>
</dbReference>
<keyword evidence="2" id="KW-1185">Reference proteome</keyword>
<accession>A0A154NW10</accession>